<dbReference type="InterPro" id="IPR033120">
    <property type="entry name" value="HOTDOG_ACOT"/>
</dbReference>
<evidence type="ECO:0000256" key="1">
    <source>
        <dbReference type="ARBA" id="ARBA00022801"/>
    </source>
</evidence>
<dbReference type="InterPro" id="IPR006683">
    <property type="entry name" value="Thioestr_dom"/>
</dbReference>
<dbReference type="OrthoDB" id="3184331at2759"/>
<feature type="compositionally biased region" description="Basic and acidic residues" evidence="2">
    <location>
        <begin position="228"/>
        <end position="239"/>
    </location>
</feature>
<evidence type="ECO:0000313" key="4">
    <source>
        <dbReference type="EMBL" id="KAG2204828.1"/>
    </source>
</evidence>
<dbReference type="PANTHER" id="PTHR11049:SF16">
    <property type="entry name" value="PROTEIN VDLD"/>
    <property type="match status" value="1"/>
</dbReference>
<keyword evidence="1" id="KW-0378">Hydrolase</keyword>
<proteinExistence type="predicted"/>
<dbReference type="Proteomes" id="UP000603453">
    <property type="component" value="Unassembled WGS sequence"/>
</dbReference>
<dbReference type="AlphaFoldDB" id="A0A8H7R5Y8"/>
<protein>
    <recommendedName>
        <fullName evidence="3">HotDog ACOT-type domain-containing protein</fullName>
    </recommendedName>
</protein>
<reference evidence="4" key="1">
    <citation type="submission" date="2020-12" db="EMBL/GenBank/DDBJ databases">
        <title>Metabolic potential, ecology and presence of endohyphal bacteria is reflected in genomic diversity of Mucoromycotina.</title>
        <authorList>
            <person name="Muszewska A."/>
            <person name="Okrasinska A."/>
            <person name="Steczkiewicz K."/>
            <person name="Drgas O."/>
            <person name="Orlowska M."/>
            <person name="Perlinska-Lenart U."/>
            <person name="Aleksandrzak-Piekarczyk T."/>
            <person name="Szatraj K."/>
            <person name="Zielenkiewicz U."/>
            <person name="Pilsyk S."/>
            <person name="Malc E."/>
            <person name="Mieczkowski P."/>
            <person name="Kruszewska J.S."/>
            <person name="Biernat P."/>
            <person name="Pawlowska J."/>
        </authorList>
    </citation>
    <scope>NUCLEOTIDE SEQUENCE</scope>
    <source>
        <strain evidence="4">WA0000017839</strain>
    </source>
</reference>
<sequence length="470" mass="52595">MPSSAYDSAFEHVRQMWIRSVLFVTQPVFQRLMPDPYTQAGNVRVDAKPAHASRITMTEIISPAQCNIKGYAYAGTILGWIDIAAGIAAKRHAACPSVTRSVDDVAFLHSVKVGDIVSIQASVNKSWKTSMEVGVKVEAESPLSNKKFFVAHAYLTFVALSPRPSAKTHLGRMLSAGFQTVMVPELLPLSIMENKRFEMAEKRRQARFTQKKPNHQAIRNEMKEWSQGLREKADADAPIKRHPGYFPSGRSSPNRDTSADEDEEEEDIVLLARKRHRRFSQDPRMTQQIKERPMDYTFAEVVELVMPQHANTLSITFGGQIMAWMETCAIASASRLAKAYLLTASIDSLNFITSSGVGDVVTIRSVVSRSFISSMEVYVSVEAENLLTGEIKFTNDGFFTITAVDDDNIPVIIPRAIPQTESGCELYEKGYERRLRRLEQRQELINLVNSSRHGSTDVPEIHIDASHDSD</sequence>
<organism evidence="4 5">
    <name type="scientific">Mucor saturninus</name>
    <dbReference type="NCBI Taxonomy" id="64648"/>
    <lineage>
        <taxon>Eukaryota</taxon>
        <taxon>Fungi</taxon>
        <taxon>Fungi incertae sedis</taxon>
        <taxon>Mucoromycota</taxon>
        <taxon>Mucoromycotina</taxon>
        <taxon>Mucoromycetes</taxon>
        <taxon>Mucorales</taxon>
        <taxon>Mucorineae</taxon>
        <taxon>Mucoraceae</taxon>
        <taxon>Mucor</taxon>
    </lineage>
</organism>
<dbReference type="Gene3D" id="3.10.129.10">
    <property type="entry name" value="Hotdog Thioesterase"/>
    <property type="match status" value="2"/>
</dbReference>
<dbReference type="EMBL" id="JAEPRD010000041">
    <property type="protein sequence ID" value="KAG2204828.1"/>
    <property type="molecule type" value="Genomic_DNA"/>
</dbReference>
<keyword evidence="5" id="KW-1185">Reference proteome</keyword>
<evidence type="ECO:0000313" key="5">
    <source>
        <dbReference type="Proteomes" id="UP000603453"/>
    </source>
</evidence>
<dbReference type="PANTHER" id="PTHR11049">
    <property type="entry name" value="ACYL COENZYME A THIOESTER HYDROLASE"/>
    <property type="match status" value="1"/>
</dbReference>
<comment type="caution">
    <text evidence="4">The sequence shown here is derived from an EMBL/GenBank/DDBJ whole genome shotgun (WGS) entry which is preliminary data.</text>
</comment>
<dbReference type="PROSITE" id="PS51770">
    <property type="entry name" value="HOTDOG_ACOT"/>
    <property type="match status" value="2"/>
</dbReference>
<dbReference type="GO" id="GO:0006637">
    <property type="term" value="P:acyl-CoA metabolic process"/>
    <property type="evidence" value="ECO:0007669"/>
    <property type="project" value="TreeGrafter"/>
</dbReference>
<feature type="domain" description="HotDog ACOT-type" evidence="3">
    <location>
        <begin position="51"/>
        <end position="163"/>
    </location>
</feature>
<dbReference type="InterPro" id="IPR029069">
    <property type="entry name" value="HotDog_dom_sf"/>
</dbReference>
<dbReference type="GO" id="GO:0052816">
    <property type="term" value="F:long-chain fatty acyl-CoA hydrolase activity"/>
    <property type="evidence" value="ECO:0007669"/>
    <property type="project" value="TreeGrafter"/>
</dbReference>
<dbReference type="GO" id="GO:0005829">
    <property type="term" value="C:cytosol"/>
    <property type="evidence" value="ECO:0007669"/>
    <property type="project" value="TreeGrafter"/>
</dbReference>
<dbReference type="SUPFAM" id="SSF54637">
    <property type="entry name" value="Thioesterase/thiol ester dehydrase-isomerase"/>
    <property type="match status" value="2"/>
</dbReference>
<dbReference type="InterPro" id="IPR040170">
    <property type="entry name" value="Cytosol_ACT"/>
</dbReference>
<name>A0A8H7R5Y8_9FUNG</name>
<accession>A0A8H7R5Y8</accession>
<gene>
    <name evidence="4" type="ORF">INT47_004103</name>
</gene>
<dbReference type="CDD" id="cd03442">
    <property type="entry name" value="BFIT_BACH"/>
    <property type="match status" value="2"/>
</dbReference>
<feature type="domain" description="HotDog ACOT-type" evidence="3">
    <location>
        <begin position="295"/>
        <end position="407"/>
    </location>
</feature>
<evidence type="ECO:0000259" key="3">
    <source>
        <dbReference type="PROSITE" id="PS51770"/>
    </source>
</evidence>
<evidence type="ECO:0000256" key="2">
    <source>
        <dbReference type="SAM" id="MobiDB-lite"/>
    </source>
</evidence>
<dbReference type="Pfam" id="PF03061">
    <property type="entry name" value="4HBT"/>
    <property type="match status" value="2"/>
</dbReference>
<feature type="region of interest" description="Disordered" evidence="2">
    <location>
        <begin position="228"/>
        <end position="265"/>
    </location>
</feature>